<dbReference type="InterPro" id="IPR011330">
    <property type="entry name" value="Glyco_hydro/deAcase_b/a-brl"/>
</dbReference>
<evidence type="ECO:0000256" key="5">
    <source>
        <dbReference type="SAM" id="MobiDB-lite"/>
    </source>
</evidence>
<dbReference type="SUPFAM" id="SSF88688">
    <property type="entry name" value="Families 57/38 glycoside transferase middle domain"/>
    <property type="match status" value="1"/>
</dbReference>
<keyword evidence="3" id="KW-0378">Hydrolase</keyword>
<evidence type="ECO:0000313" key="7">
    <source>
        <dbReference type="EMBL" id="GAA4573800.1"/>
    </source>
</evidence>
<reference evidence="8" key="1">
    <citation type="journal article" date="2019" name="Int. J. Syst. Evol. Microbiol.">
        <title>The Global Catalogue of Microorganisms (GCM) 10K type strain sequencing project: providing services to taxonomists for standard genome sequencing and annotation.</title>
        <authorList>
            <consortium name="The Broad Institute Genomics Platform"/>
            <consortium name="The Broad Institute Genome Sequencing Center for Infectious Disease"/>
            <person name="Wu L."/>
            <person name="Ma J."/>
        </authorList>
    </citation>
    <scope>NUCLEOTIDE SEQUENCE [LARGE SCALE GENOMIC DNA]</scope>
    <source>
        <strain evidence="8">JCM 3175</strain>
    </source>
</reference>
<feature type="compositionally biased region" description="Acidic residues" evidence="5">
    <location>
        <begin position="812"/>
        <end position="821"/>
    </location>
</feature>
<dbReference type="Pfam" id="PF17677">
    <property type="entry name" value="Glyco_hydro38C2"/>
    <property type="match status" value="1"/>
</dbReference>
<comment type="similarity">
    <text evidence="1">Belongs to the glycosyl hydrolase 38 family.</text>
</comment>
<dbReference type="InterPro" id="IPR027291">
    <property type="entry name" value="Glyco_hydro_38_N_sf"/>
</dbReference>
<evidence type="ECO:0000256" key="1">
    <source>
        <dbReference type="ARBA" id="ARBA00009792"/>
    </source>
</evidence>
<dbReference type="RefSeq" id="WP_346121616.1">
    <property type="nucleotide sequence ID" value="NZ_BAABGU010000022.1"/>
</dbReference>
<dbReference type="SMART" id="SM00872">
    <property type="entry name" value="Alpha-mann_mid"/>
    <property type="match status" value="1"/>
</dbReference>
<keyword evidence="4" id="KW-0326">Glycosidase</keyword>
<dbReference type="InterPro" id="IPR041147">
    <property type="entry name" value="GH38_C"/>
</dbReference>
<dbReference type="InterPro" id="IPR015341">
    <property type="entry name" value="Glyco_hydro_38_cen"/>
</dbReference>
<dbReference type="EMBL" id="BAABGU010000022">
    <property type="protein sequence ID" value="GAA4573800.1"/>
    <property type="molecule type" value="Genomic_DNA"/>
</dbReference>
<dbReference type="InterPro" id="IPR028995">
    <property type="entry name" value="Glyco_hydro_57/38_cen_sf"/>
</dbReference>
<sequence length="821" mass="89746">MIGNAHIDAVWLWPWQEGYQEARATFRAALQRIDEYPDFIFTCDSVGYLAWIEEHDPELFAALREQVRAGRFEIVGGWWVEPDCNIPGGEGFVRHALYSQRYLAEKFGRTASVGCNVDPFGQNATIPQLLAKSGIDSYVFMRPQPHETALPGPTFWWEAADGSRVLAYRIPHEYCSPAGHLGVHVGKALAQLPHTTDPLMCFYGVGNHGGGPTRANIDSIRELDGSDQFPQMLFSTVRAFFDAARATGRDLPEFSGEIQPHGVGCYSAHSGIKKLIRHTEHALQAAEKWAAVASAATGVPRATDQFEHAWRQVLLNHFHDTAAGTALPSAYDDARDQLGEARAIAARLQNQAIQSISRQIDIPDEERMTPLAVFNPHPWPVRTTVEVEFGSFLGNGGIVAEDDAQNRIPVQSARSTTVTGGRRRLVVPVELPPLGYRLYRMYPDHLTVPRPAAETDTVLENDHLRVVVDPATGWLSSLVCKATDAELISGEAARSRHAVVLNDPTDTWGHGVVSYRDVIGAFTPVSVRRIETGPVRQVLRVCSSFGASTLTEEFVLAAGARHLEVRVTIDWHERLRMLKLRFPTNLTEVTATHAIPYGHVERVADGHETVSHSWVDVSGTLSGRAAGLSVLNDAKFGVDVTGGEIGLTALRSPAYAWHAPQPLPADGDYEVMDQGVQRFTYRLLPHAGDWRAAGTVRAAAELDQAPVALLESCHDGPLPQQHCFAAVSDADNVVITVIKQAEEQTGDYVVRGYETAGAAANATIDLPFLGRTITAEFGPHEIKTLVVPRDPARPAAEADLLERPTAAAEAVTTDEPEGERE</sequence>
<feature type="region of interest" description="Disordered" evidence="5">
    <location>
        <begin position="790"/>
        <end position="821"/>
    </location>
</feature>
<dbReference type="Gene3D" id="1.20.1270.50">
    <property type="entry name" value="Glycoside hydrolase family 38, central domain"/>
    <property type="match status" value="1"/>
</dbReference>
<evidence type="ECO:0000313" key="8">
    <source>
        <dbReference type="Proteomes" id="UP001500307"/>
    </source>
</evidence>
<dbReference type="SUPFAM" id="SSF74650">
    <property type="entry name" value="Galactose mutarotase-like"/>
    <property type="match status" value="1"/>
</dbReference>
<dbReference type="InterPro" id="IPR000602">
    <property type="entry name" value="Glyco_hydro_38_N"/>
</dbReference>
<dbReference type="PANTHER" id="PTHR46017">
    <property type="entry name" value="ALPHA-MANNOSIDASE 2C1"/>
    <property type="match status" value="1"/>
</dbReference>
<dbReference type="Gene3D" id="2.70.98.30">
    <property type="entry name" value="Golgi alpha-mannosidase II, domain 4"/>
    <property type="match status" value="1"/>
</dbReference>
<keyword evidence="8" id="KW-1185">Reference proteome</keyword>
<organism evidence="7 8">
    <name type="scientific">Micromonospora coerulea</name>
    <dbReference type="NCBI Taxonomy" id="47856"/>
    <lineage>
        <taxon>Bacteria</taxon>
        <taxon>Bacillati</taxon>
        <taxon>Actinomycetota</taxon>
        <taxon>Actinomycetes</taxon>
        <taxon>Micromonosporales</taxon>
        <taxon>Micromonosporaceae</taxon>
        <taxon>Micromonospora</taxon>
    </lineage>
</organism>
<dbReference type="InterPro" id="IPR037094">
    <property type="entry name" value="Glyco_hydro_38_cen_sf"/>
</dbReference>
<feature type="domain" description="Glycoside hydrolase family 38 central" evidence="6">
    <location>
        <begin position="263"/>
        <end position="338"/>
    </location>
</feature>
<evidence type="ECO:0000256" key="4">
    <source>
        <dbReference type="ARBA" id="ARBA00023295"/>
    </source>
</evidence>
<dbReference type="InterPro" id="IPR011013">
    <property type="entry name" value="Gal_mutarotase_sf_dom"/>
</dbReference>
<proteinExistence type="inferred from homology"/>
<name>A0ABP8SU47_9ACTN</name>
<protein>
    <recommendedName>
        <fullName evidence="6">Glycoside hydrolase family 38 central domain-containing protein</fullName>
    </recommendedName>
</protein>
<dbReference type="Proteomes" id="UP001500307">
    <property type="component" value="Unassembled WGS sequence"/>
</dbReference>
<dbReference type="SUPFAM" id="SSF88713">
    <property type="entry name" value="Glycoside hydrolase/deacetylase"/>
    <property type="match status" value="1"/>
</dbReference>
<dbReference type="Pfam" id="PF09261">
    <property type="entry name" value="Alpha-mann_mid"/>
    <property type="match status" value="1"/>
</dbReference>
<evidence type="ECO:0000259" key="6">
    <source>
        <dbReference type="SMART" id="SM00872"/>
    </source>
</evidence>
<dbReference type="Pfam" id="PF07748">
    <property type="entry name" value="Glyco_hydro_38C"/>
    <property type="match status" value="1"/>
</dbReference>
<dbReference type="Gene3D" id="3.20.110.10">
    <property type="entry name" value="Glycoside hydrolase 38, N terminal domain"/>
    <property type="match status" value="1"/>
</dbReference>
<accession>A0ABP8SU47</accession>
<keyword evidence="2" id="KW-0479">Metal-binding</keyword>
<dbReference type="PANTHER" id="PTHR46017:SF1">
    <property type="entry name" value="ALPHA-MANNOSIDASE 2C1"/>
    <property type="match status" value="1"/>
</dbReference>
<comment type="caution">
    <text evidence="7">The sequence shown here is derived from an EMBL/GenBank/DDBJ whole genome shotgun (WGS) entry which is preliminary data.</text>
</comment>
<gene>
    <name evidence="7" type="ORF">GCM10023176_39500</name>
</gene>
<evidence type="ECO:0000256" key="2">
    <source>
        <dbReference type="ARBA" id="ARBA00022723"/>
    </source>
</evidence>
<dbReference type="Pfam" id="PF01074">
    <property type="entry name" value="Glyco_hydro_38N"/>
    <property type="match status" value="1"/>
</dbReference>
<evidence type="ECO:0000256" key="3">
    <source>
        <dbReference type="ARBA" id="ARBA00022801"/>
    </source>
</evidence>
<dbReference type="InterPro" id="IPR011682">
    <property type="entry name" value="Glyco_hydro_38_C"/>
</dbReference>
<dbReference type="CDD" id="cd10789">
    <property type="entry name" value="GH38N_AMII_ER_cytosolic"/>
    <property type="match status" value="1"/>
</dbReference>